<evidence type="ECO:0000256" key="1">
    <source>
        <dbReference type="SAM" id="Phobius"/>
    </source>
</evidence>
<accession>A0A0H5Q322</accession>
<name>A0A0H5Q322_9ZZZZ</name>
<keyword evidence="1" id="KW-0812">Transmembrane</keyword>
<organism evidence="2">
    <name type="scientific">uncultured prokaryote</name>
    <dbReference type="NCBI Taxonomy" id="198431"/>
    <lineage>
        <taxon>unclassified sequences</taxon>
        <taxon>environmental samples</taxon>
    </lineage>
</organism>
<sequence>MVVVITGWFFLIRTSLIIVLALFVRIKILIFALIVAIIKNKQMILTCLRHHRQEKGSADNNSAEPFSLYCHEILSCLPLWAQSLRYRLIRV</sequence>
<proteinExistence type="predicted"/>
<dbReference type="AlphaFoldDB" id="A0A0H5Q322"/>
<keyword evidence="1" id="KW-1133">Transmembrane helix</keyword>
<reference evidence="2" key="1">
    <citation type="submission" date="2015-06" db="EMBL/GenBank/DDBJ databases">
        <authorList>
            <person name="Joergensen T."/>
        </authorList>
    </citation>
    <scope>NUCLEOTIDE SEQUENCE</scope>
    <source>
        <strain evidence="2">RGFK0768</strain>
    </source>
</reference>
<reference evidence="2" key="2">
    <citation type="submission" date="2015-07" db="EMBL/GenBank/DDBJ databases">
        <title>Plasmids, circular viruses and viroids from rat gut.</title>
        <authorList>
            <person name="Jorgensen T.J."/>
            <person name="Hansen M.A."/>
            <person name="Xu Z."/>
            <person name="Tabak M.A."/>
            <person name="Sorensen S.J."/>
            <person name="Hansen L.H."/>
        </authorList>
    </citation>
    <scope>NUCLEOTIDE SEQUENCE</scope>
    <source>
        <strain evidence="2">RGFK0768</strain>
    </source>
</reference>
<dbReference type="EMBL" id="LN853377">
    <property type="protein sequence ID" value="CRY95780.1"/>
    <property type="molecule type" value="Genomic_DNA"/>
</dbReference>
<evidence type="ECO:0000313" key="2">
    <source>
        <dbReference type="EMBL" id="CRY95780.1"/>
    </source>
</evidence>
<feature type="transmembrane region" description="Helical" evidence="1">
    <location>
        <begin position="16"/>
        <end position="38"/>
    </location>
</feature>
<keyword evidence="1" id="KW-0472">Membrane</keyword>
<protein>
    <submittedName>
        <fullName evidence="2">Uncharacterized protein</fullName>
    </submittedName>
</protein>